<sequence>MRVFVTGASGYIGGSVAARLNESGHEVTGLARTEQRADALLARGITPVLGTLEDGDVLAQAARRADAVINAASSDHLGAVEALTGALAGSGKALLHTSGSSIVSDDARGEASELVFTEADVAPAGPWRPDPEKAPRVAIDRLVLAGAERGIRSAVLCNSLIYGHGRGIARDSVQLPRLTDQARSSGVARHVGPGRNIWSTVHIDDVTELYLRALDAAPSGAFYFAENGEASFAEMVQSVADTLGLGAAQAWDIDSAIREWGFEPAVYALGSNSRVRGSAARDQLGWKPRHASVTDWIRSSLTVA</sequence>
<accession>A0ABT2JSQ4</accession>
<proteinExistence type="predicted"/>
<dbReference type="PANTHER" id="PTHR48079">
    <property type="entry name" value="PROTEIN YEEZ"/>
    <property type="match status" value="1"/>
</dbReference>
<reference evidence="2 3" key="1">
    <citation type="submission" date="2021-10" db="EMBL/GenBank/DDBJ databases">
        <title>Streptomyces gossypii sp. nov., isolated from soil collected from cotton field.</title>
        <authorList>
            <person name="Ge X."/>
            <person name="Chen X."/>
            <person name="Liu W."/>
        </authorList>
    </citation>
    <scope>NUCLEOTIDE SEQUENCE [LARGE SCALE GENOMIC DNA]</scope>
    <source>
        <strain evidence="2 3">N2-109</strain>
    </source>
</reference>
<dbReference type="InterPro" id="IPR051783">
    <property type="entry name" value="NAD(P)-dependent_oxidoreduct"/>
</dbReference>
<comment type="caution">
    <text evidence="2">The sequence shown here is derived from an EMBL/GenBank/DDBJ whole genome shotgun (WGS) entry which is preliminary data.</text>
</comment>
<protein>
    <submittedName>
        <fullName evidence="2">NAD-dependent epimerase/dehydratase family protein</fullName>
    </submittedName>
</protein>
<dbReference type="Proteomes" id="UP001156389">
    <property type="component" value="Unassembled WGS sequence"/>
</dbReference>
<evidence type="ECO:0000313" key="3">
    <source>
        <dbReference type="Proteomes" id="UP001156389"/>
    </source>
</evidence>
<name>A0ABT2JSQ4_9ACTN</name>
<organism evidence="2 3">
    <name type="scientific">Streptomyces gossypii</name>
    <dbReference type="NCBI Taxonomy" id="2883101"/>
    <lineage>
        <taxon>Bacteria</taxon>
        <taxon>Bacillati</taxon>
        <taxon>Actinomycetota</taxon>
        <taxon>Actinomycetes</taxon>
        <taxon>Kitasatosporales</taxon>
        <taxon>Streptomycetaceae</taxon>
        <taxon>Streptomyces</taxon>
    </lineage>
</organism>
<dbReference type="Pfam" id="PF01370">
    <property type="entry name" value="Epimerase"/>
    <property type="match status" value="1"/>
</dbReference>
<dbReference type="InterPro" id="IPR036291">
    <property type="entry name" value="NAD(P)-bd_dom_sf"/>
</dbReference>
<evidence type="ECO:0000259" key="1">
    <source>
        <dbReference type="Pfam" id="PF01370"/>
    </source>
</evidence>
<evidence type="ECO:0000313" key="2">
    <source>
        <dbReference type="EMBL" id="MCT2590395.1"/>
    </source>
</evidence>
<keyword evidence="3" id="KW-1185">Reference proteome</keyword>
<dbReference type="InterPro" id="IPR001509">
    <property type="entry name" value="Epimerase_deHydtase"/>
</dbReference>
<feature type="domain" description="NAD-dependent epimerase/dehydratase" evidence="1">
    <location>
        <begin position="3"/>
        <end position="216"/>
    </location>
</feature>
<dbReference type="RefSeq" id="WP_260217693.1">
    <property type="nucleotide sequence ID" value="NZ_JAJAGO010000004.1"/>
</dbReference>
<dbReference type="PANTHER" id="PTHR48079:SF6">
    <property type="entry name" value="NAD(P)-BINDING DOMAIN-CONTAINING PROTEIN-RELATED"/>
    <property type="match status" value="1"/>
</dbReference>
<dbReference type="Gene3D" id="3.40.50.720">
    <property type="entry name" value="NAD(P)-binding Rossmann-like Domain"/>
    <property type="match status" value="1"/>
</dbReference>
<gene>
    <name evidence="2" type="ORF">LHJ74_10800</name>
</gene>
<dbReference type="SUPFAM" id="SSF51735">
    <property type="entry name" value="NAD(P)-binding Rossmann-fold domains"/>
    <property type="match status" value="1"/>
</dbReference>
<dbReference type="EMBL" id="JAJAGO010000004">
    <property type="protein sequence ID" value="MCT2590395.1"/>
    <property type="molecule type" value="Genomic_DNA"/>
</dbReference>